<feature type="binding site" evidence="3">
    <location>
        <position position="270"/>
    </location>
    <ligand>
        <name>Mg(2+)</name>
        <dbReference type="ChEBI" id="CHEBI:18420"/>
    </ligand>
</feature>
<feature type="binding site" evidence="3">
    <location>
        <position position="141"/>
    </location>
    <ligand>
        <name>Mg(2+)</name>
        <dbReference type="ChEBI" id="CHEBI:18420"/>
    </ligand>
</feature>
<dbReference type="SMART" id="SM00098">
    <property type="entry name" value="alkPPc"/>
    <property type="match status" value="1"/>
</dbReference>
<dbReference type="SUPFAM" id="SSF53649">
    <property type="entry name" value="Alkaline phosphatase-like"/>
    <property type="match status" value="1"/>
</dbReference>
<dbReference type="PANTHER" id="PTHR11596">
    <property type="entry name" value="ALKALINE PHOSPHATASE"/>
    <property type="match status" value="1"/>
</dbReference>
<evidence type="ECO:0000256" key="3">
    <source>
        <dbReference type="PIRSR" id="PIRSR601952-2"/>
    </source>
</evidence>
<feature type="chain" id="PRO_5002962640" evidence="5">
    <location>
        <begin position="28"/>
        <end position="504"/>
    </location>
</feature>
<evidence type="ECO:0000256" key="4">
    <source>
        <dbReference type="RuleBase" id="RU003946"/>
    </source>
</evidence>
<feature type="binding site" evidence="3">
    <location>
        <position position="143"/>
    </location>
    <ligand>
        <name>Mg(2+)</name>
        <dbReference type="ChEBI" id="CHEBI:18420"/>
    </ligand>
</feature>
<dbReference type="KEGG" id="dsa:Desal_1742"/>
<name>C6BTM4_MARSD</name>
<dbReference type="PRINTS" id="PR00113">
    <property type="entry name" value="ALKPHPHTASE"/>
</dbReference>
<feature type="binding site" evidence="3">
    <location>
        <position position="49"/>
    </location>
    <ligand>
        <name>Mg(2+)</name>
        <dbReference type="ChEBI" id="CHEBI:18420"/>
    </ligand>
</feature>
<dbReference type="InterPro" id="IPR001952">
    <property type="entry name" value="Alkaline_phosphatase"/>
</dbReference>
<keyword evidence="3" id="KW-0479">Metal-binding</keyword>
<feature type="binding site" evidence="3">
    <location>
        <position position="318"/>
    </location>
    <ligand>
        <name>Zn(2+)</name>
        <dbReference type="ChEBI" id="CHEBI:29105"/>
        <label>2</label>
    </ligand>
</feature>
<dbReference type="Proteomes" id="UP000002601">
    <property type="component" value="Chromosome"/>
</dbReference>
<keyword evidence="3" id="KW-0460">Magnesium</keyword>
<evidence type="ECO:0000256" key="5">
    <source>
        <dbReference type="SAM" id="SignalP"/>
    </source>
</evidence>
<dbReference type="PANTHER" id="PTHR11596:SF5">
    <property type="entry name" value="ALKALINE PHOSPHATASE"/>
    <property type="match status" value="1"/>
</dbReference>
<evidence type="ECO:0000256" key="2">
    <source>
        <dbReference type="PIRSR" id="PIRSR601952-1"/>
    </source>
</evidence>
<keyword evidence="3" id="KW-0862">Zinc</keyword>
<dbReference type="AlphaFoldDB" id="C6BTM4"/>
<sequence length="504" mass="55112">MRFSNKFRLLMALMVCAVFMVASPAYAKDKKVRVYKGKPAKYVFLFIGDGMGLPQKGATEAFTGEQLLMNTFPAQGMTTTYAADRFITGSAASATSIASGQKTNIGMLGMAPNQKHVKSIAEMAKADGKKVGIVSSVSIDHATPAAFYAHVPTRGQYYDIDVALSESDFDFFGGGGLKDVTNKKKNSKNYKGNALDLIKKAGYKVVTDKEEFMALKPADGKVISWNAWLQDSKALPYAMDMRPQDITLPEFTAKAIEMLDSPEGFFLMVEGGKIDWACHANDAAAFIQNTIAFDNSIAKAVEFAKKHPKDTLIVVTGDHECGGLTLGFAGTKYGSYYDALKPQTISFQQFSDQVVPLWKEEHKGNASFEDFQPTITHFFGLEFEGDAKKNPLVVKDYQLAMLKDAYARTMKDETEFKNPELYNLYGGYDPLTVTITHVLNNNAGLGWTSYKHTGVPVATSAMGVGSSSFNGYYDNVDIAYKIMAVMGMTPKVHAAINNAEFASN</sequence>
<protein>
    <submittedName>
        <fullName evidence="6">Alkaline phosphatase</fullName>
    </submittedName>
</protein>
<dbReference type="Pfam" id="PF00245">
    <property type="entry name" value="Alk_phosphatase"/>
    <property type="match status" value="1"/>
</dbReference>
<dbReference type="GO" id="GO:0046872">
    <property type="term" value="F:metal ion binding"/>
    <property type="evidence" value="ECO:0007669"/>
    <property type="project" value="UniProtKB-KW"/>
</dbReference>
<keyword evidence="1" id="KW-0597">Phosphoprotein</keyword>
<evidence type="ECO:0000256" key="1">
    <source>
        <dbReference type="ARBA" id="ARBA00022553"/>
    </source>
</evidence>
<proteinExistence type="inferred from homology"/>
<feature type="binding site" evidence="3">
    <location>
        <position position="49"/>
    </location>
    <ligand>
        <name>Zn(2+)</name>
        <dbReference type="ChEBI" id="CHEBI:29105"/>
        <label>2</label>
    </ligand>
</feature>
<dbReference type="GO" id="GO:0004035">
    <property type="term" value="F:alkaline phosphatase activity"/>
    <property type="evidence" value="ECO:0007669"/>
    <property type="project" value="TreeGrafter"/>
</dbReference>
<dbReference type="CDD" id="cd16012">
    <property type="entry name" value="ALP"/>
    <property type="match status" value="1"/>
</dbReference>
<dbReference type="HOGENOM" id="CLU_008539_5_0_7"/>
<dbReference type="InterPro" id="IPR017850">
    <property type="entry name" value="Alkaline_phosphatase_core_sf"/>
</dbReference>
<feature type="binding site" evidence="3">
    <location>
        <position position="452"/>
    </location>
    <ligand>
        <name>Zn(2+)</name>
        <dbReference type="ChEBI" id="CHEBI:29105"/>
        <label>2</label>
    </ligand>
</feature>
<accession>C6BTM4</accession>
<comment type="cofactor">
    <cofactor evidence="3">
        <name>Mg(2+)</name>
        <dbReference type="ChEBI" id="CHEBI:18420"/>
    </cofactor>
    <text evidence="3">Binds 1 Mg(2+) ion.</text>
</comment>
<dbReference type="eggNOG" id="COG1785">
    <property type="taxonomic scope" value="Bacteria"/>
</dbReference>
<comment type="similarity">
    <text evidence="4">Belongs to the alkaline phosphatase family.</text>
</comment>
<dbReference type="RefSeq" id="WP_015851620.1">
    <property type="nucleotide sequence ID" value="NC_012881.1"/>
</dbReference>
<dbReference type="OrthoDB" id="9794455at2"/>
<feature type="signal peptide" evidence="5">
    <location>
        <begin position="1"/>
        <end position="27"/>
    </location>
</feature>
<organism evidence="6 7">
    <name type="scientific">Maridesulfovibrio salexigens (strain ATCC 14822 / DSM 2638 / NCIMB 8403 / VKM B-1763)</name>
    <name type="common">Desulfovibrio salexigens</name>
    <dbReference type="NCBI Taxonomy" id="526222"/>
    <lineage>
        <taxon>Bacteria</taxon>
        <taxon>Pseudomonadati</taxon>
        <taxon>Thermodesulfobacteriota</taxon>
        <taxon>Desulfovibrionia</taxon>
        <taxon>Desulfovibrionales</taxon>
        <taxon>Desulfovibrionaceae</taxon>
        <taxon>Maridesulfovibrio</taxon>
    </lineage>
</organism>
<dbReference type="EMBL" id="CP001649">
    <property type="protein sequence ID" value="ACS79804.1"/>
    <property type="molecule type" value="Genomic_DNA"/>
</dbReference>
<dbReference type="STRING" id="526222.Desal_1742"/>
<dbReference type="Gene3D" id="3.40.720.10">
    <property type="entry name" value="Alkaline Phosphatase, subunit A"/>
    <property type="match status" value="1"/>
</dbReference>
<feature type="binding site" evidence="3">
    <location>
        <position position="319"/>
    </location>
    <ligand>
        <name>Zn(2+)</name>
        <dbReference type="ChEBI" id="CHEBI:29105"/>
        <label>2</label>
    </ligand>
</feature>
<gene>
    <name evidence="6" type="ordered locus">Desal_1742</name>
</gene>
<feature type="binding site" evidence="3">
    <location>
        <position position="279"/>
    </location>
    <ligand>
        <name>Zn(2+)</name>
        <dbReference type="ChEBI" id="CHEBI:29105"/>
        <label>2</label>
    </ligand>
</feature>
<feature type="active site" description="Phosphoserine intermediate" evidence="2">
    <location>
        <position position="90"/>
    </location>
</feature>
<comment type="cofactor">
    <cofactor evidence="3">
        <name>Zn(2+)</name>
        <dbReference type="ChEBI" id="CHEBI:29105"/>
    </cofactor>
    <text evidence="3">Binds 2 Zn(2+) ions.</text>
</comment>
<evidence type="ECO:0000313" key="7">
    <source>
        <dbReference type="Proteomes" id="UP000002601"/>
    </source>
</evidence>
<dbReference type="Gene3D" id="1.10.60.40">
    <property type="match status" value="1"/>
</dbReference>
<feature type="binding site" evidence="3">
    <location>
        <position position="275"/>
    </location>
    <ligand>
        <name>Zn(2+)</name>
        <dbReference type="ChEBI" id="CHEBI:29105"/>
        <label>2</label>
    </ligand>
</feature>
<keyword evidence="5" id="KW-0732">Signal</keyword>
<keyword evidence="7" id="KW-1185">Reference proteome</keyword>
<evidence type="ECO:0000313" key="6">
    <source>
        <dbReference type="EMBL" id="ACS79804.1"/>
    </source>
</evidence>
<reference evidence="6 7" key="1">
    <citation type="submission" date="2009-06" db="EMBL/GenBank/DDBJ databases">
        <title>Complete sequence of Desulfovibrio salexigens DSM 2638.</title>
        <authorList>
            <consortium name="US DOE Joint Genome Institute"/>
            <person name="Lucas S."/>
            <person name="Copeland A."/>
            <person name="Lapidus A."/>
            <person name="Glavina del Rio T."/>
            <person name="Tice H."/>
            <person name="Bruce D."/>
            <person name="Goodwin L."/>
            <person name="Pitluck S."/>
            <person name="Munk A.C."/>
            <person name="Brettin T."/>
            <person name="Detter J.C."/>
            <person name="Han C."/>
            <person name="Tapia R."/>
            <person name="Larimer F."/>
            <person name="Land M."/>
            <person name="Hauser L."/>
            <person name="Kyrpides N."/>
            <person name="Anderson I."/>
            <person name="Wall J.D."/>
            <person name="Arkin A.P."/>
            <person name="Dehal P."/>
            <person name="Chivian D."/>
            <person name="Giles B."/>
            <person name="Hazen T.C."/>
        </authorList>
    </citation>
    <scope>NUCLEOTIDE SEQUENCE [LARGE SCALE GENOMIC DNA]</scope>
    <source>
        <strain evidence="7">ATCC 14822 / DSM 2638 / NCIMB 8403 / VKM B-1763</strain>
    </source>
</reference>